<keyword evidence="9" id="KW-1185">Reference proteome</keyword>
<dbReference type="Proteomes" id="UP000317650">
    <property type="component" value="Chromosome 3"/>
</dbReference>
<feature type="region of interest" description="Disordered" evidence="6">
    <location>
        <begin position="247"/>
        <end position="280"/>
    </location>
</feature>
<reference evidence="8 9" key="1">
    <citation type="journal article" date="2019" name="Nat. Plants">
        <title>Genome sequencing of Musa balbisiana reveals subgenome evolution and function divergence in polyploid bananas.</title>
        <authorList>
            <person name="Yao X."/>
        </authorList>
    </citation>
    <scope>NUCLEOTIDE SEQUENCE [LARGE SCALE GENOMIC DNA]</scope>
    <source>
        <strain evidence="9">cv. DH-PKW</strain>
        <tissue evidence="8">Leaves</tissue>
    </source>
</reference>
<keyword evidence="5" id="KW-0539">Nucleus</keyword>
<dbReference type="Pfam" id="PF02365">
    <property type="entry name" value="NAM"/>
    <property type="match status" value="1"/>
</dbReference>
<feature type="compositionally biased region" description="Polar residues" evidence="6">
    <location>
        <begin position="313"/>
        <end position="332"/>
    </location>
</feature>
<dbReference type="GO" id="GO:0003677">
    <property type="term" value="F:DNA binding"/>
    <property type="evidence" value="ECO:0007669"/>
    <property type="project" value="UniProtKB-KW"/>
</dbReference>
<sequence length="399" mass="44360">MLKITSTKRQNYAAIKADPTLSGQKIPIPFSSLSFSAPKQQLGDRHVESCVAAAGVSFPPHRRGAHPSLPPQQGVGVPMPGAHHRRGRHLQVRSMGPPRSVLPHPPPAFFCFVFSCVAAASTKPHLTVPAAKAAYGDREWYFFSPRDRKYPNGFRPNRAAASGYWKATGTDKPIHATHGNESVGVKKALVFYRGRPPKGVKTNWIMHEYRLAEAHASNSYRPVKPSDSSMRLDDWVLCRIYKKNNHLQSVPPPMDQAQIGSASSSKNSEQQSSLRPQPSSSISDIILDNYSVLSHLFNDLPENSPLMAQQHLPCSSSRIDGNGSLRQQQTQMDPMGDGSGKRPRTMECYFDDNNRLLHPPKKQNCSNMFANFSEQFDSSLLEQHLFNQQLLLNSHLGLH</sequence>
<dbReference type="SUPFAM" id="SSF101941">
    <property type="entry name" value="NAC domain"/>
    <property type="match status" value="1"/>
</dbReference>
<keyword evidence="3" id="KW-0238">DNA-binding</keyword>
<accession>A0A4S8JDF5</accession>
<comment type="subcellular location">
    <subcellularLocation>
        <location evidence="1">Nucleus</location>
    </subcellularLocation>
</comment>
<name>A0A4S8JDF5_MUSBA</name>
<dbReference type="InterPro" id="IPR036093">
    <property type="entry name" value="NAC_dom_sf"/>
</dbReference>
<evidence type="ECO:0000259" key="7">
    <source>
        <dbReference type="PROSITE" id="PS51005"/>
    </source>
</evidence>
<dbReference type="Gene3D" id="2.170.150.80">
    <property type="entry name" value="NAC domain"/>
    <property type="match status" value="1"/>
</dbReference>
<feature type="region of interest" description="Disordered" evidence="6">
    <location>
        <begin position="313"/>
        <end position="343"/>
    </location>
</feature>
<dbReference type="STRING" id="52838.A0A4S8JDF5"/>
<dbReference type="AlphaFoldDB" id="A0A4S8JDF5"/>
<dbReference type="PANTHER" id="PTHR31744">
    <property type="entry name" value="PROTEIN CUP-SHAPED COTYLEDON 2-RELATED"/>
    <property type="match status" value="1"/>
</dbReference>
<gene>
    <name evidence="8" type="ORF">C4D60_Mb03t19160</name>
</gene>
<evidence type="ECO:0000256" key="1">
    <source>
        <dbReference type="ARBA" id="ARBA00004123"/>
    </source>
</evidence>
<organism evidence="8 9">
    <name type="scientific">Musa balbisiana</name>
    <name type="common">Banana</name>
    <dbReference type="NCBI Taxonomy" id="52838"/>
    <lineage>
        <taxon>Eukaryota</taxon>
        <taxon>Viridiplantae</taxon>
        <taxon>Streptophyta</taxon>
        <taxon>Embryophyta</taxon>
        <taxon>Tracheophyta</taxon>
        <taxon>Spermatophyta</taxon>
        <taxon>Magnoliopsida</taxon>
        <taxon>Liliopsida</taxon>
        <taxon>Zingiberales</taxon>
        <taxon>Musaceae</taxon>
        <taxon>Musa</taxon>
    </lineage>
</organism>
<keyword evidence="2" id="KW-0805">Transcription regulation</keyword>
<evidence type="ECO:0000256" key="2">
    <source>
        <dbReference type="ARBA" id="ARBA00023015"/>
    </source>
</evidence>
<evidence type="ECO:0000256" key="5">
    <source>
        <dbReference type="ARBA" id="ARBA00023242"/>
    </source>
</evidence>
<dbReference type="InterPro" id="IPR003441">
    <property type="entry name" value="NAC-dom"/>
</dbReference>
<protein>
    <recommendedName>
        <fullName evidence="7">NAC domain-containing protein</fullName>
    </recommendedName>
</protein>
<evidence type="ECO:0000256" key="6">
    <source>
        <dbReference type="SAM" id="MobiDB-lite"/>
    </source>
</evidence>
<dbReference type="EMBL" id="PYDT01000006">
    <property type="protein sequence ID" value="THU58882.1"/>
    <property type="molecule type" value="Genomic_DNA"/>
</dbReference>
<comment type="caution">
    <text evidence="8">The sequence shown here is derived from an EMBL/GenBank/DDBJ whole genome shotgun (WGS) entry which is preliminary data.</text>
</comment>
<dbReference type="PANTHER" id="PTHR31744:SF233">
    <property type="entry name" value="NAC DOMAIN-CONTAINING PROTEIN 72-LIKE"/>
    <property type="match status" value="1"/>
</dbReference>
<evidence type="ECO:0000256" key="4">
    <source>
        <dbReference type="ARBA" id="ARBA00023163"/>
    </source>
</evidence>
<evidence type="ECO:0000313" key="9">
    <source>
        <dbReference type="Proteomes" id="UP000317650"/>
    </source>
</evidence>
<proteinExistence type="predicted"/>
<dbReference type="GO" id="GO:0006355">
    <property type="term" value="P:regulation of DNA-templated transcription"/>
    <property type="evidence" value="ECO:0007669"/>
    <property type="project" value="InterPro"/>
</dbReference>
<dbReference type="PROSITE" id="PS51005">
    <property type="entry name" value="NAC"/>
    <property type="match status" value="1"/>
</dbReference>
<dbReference type="GO" id="GO:0005634">
    <property type="term" value="C:nucleus"/>
    <property type="evidence" value="ECO:0007669"/>
    <property type="project" value="UniProtKB-SubCell"/>
</dbReference>
<evidence type="ECO:0000313" key="8">
    <source>
        <dbReference type="EMBL" id="THU58882.1"/>
    </source>
</evidence>
<keyword evidence="4" id="KW-0804">Transcription</keyword>
<feature type="domain" description="NAC" evidence="7">
    <location>
        <begin position="79"/>
        <end position="243"/>
    </location>
</feature>
<evidence type="ECO:0000256" key="3">
    <source>
        <dbReference type="ARBA" id="ARBA00023125"/>
    </source>
</evidence>
<feature type="compositionally biased region" description="Low complexity" evidence="6">
    <location>
        <begin position="261"/>
        <end position="280"/>
    </location>
</feature>